<dbReference type="Pfam" id="PF01494">
    <property type="entry name" value="FAD_binding_3"/>
    <property type="match status" value="1"/>
</dbReference>
<dbReference type="Proteomes" id="UP000615989">
    <property type="component" value="Unassembled WGS sequence"/>
</dbReference>
<dbReference type="NCBIfam" id="NF005788">
    <property type="entry name" value="PRK07608.1-3"/>
    <property type="match status" value="1"/>
</dbReference>
<keyword evidence="6" id="KW-0560">Oxidoreductase</keyword>
<dbReference type="NCBIfam" id="TIGR01988">
    <property type="entry name" value="Ubi-OHases"/>
    <property type="match status" value="1"/>
</dbReference>
<protein>
    <submittedName>
        <fullName evidence="9">UbiH/UbiF family hydroxylase</fullName>
    </submittedName>
</protein>
<evidence type="ECO:0000256" key="3">
    <source>
        <dbReference type="ARBA" id="ARBA00005349"/>
    </source>
</evidence>
<evidence type="ECO:0000313" key="9">
    <source>
        <dbReference type="EMBL" id="NMG27142.1"/>
    </source>
</evidence>
<keyword evidence="4" id="KW-0285">Flavoprotein</keyword>
<keyword evidence="7" id="KW-0503">Monooxygenase</keyword>
<proteinExistence type="inferred from homology"/>
<evidence type="ECO:0000256" key="7">
    <source>
        <dbReference type="ARBA" id="ARBA00023033"/>
    </source>
</evidence>
<accession>A0ABX1PU26</accession>
<dbReference type="EMBL" id="WTVG01000147">
    <property type="protein sequence ID" value="NMG27142.1"/>
    <property type="molecule type" value="Genomic_DNA"/>
</dbReference>
<dbReference type="InterPro" id="IPR036188">
    <property type="entry name" value="FAD/NAD-bd_sf"/>
</dbReference>
<comment type="similarity">
    <text evidence="3">Belongs to the UbiH/COQ6 family.</text>
</comment>
<keyword evidence="10" id="KW-1185">Reference proteome</keyword>
<comment type="caution">
    <text evidence="9">The sequence shown here is derived from an EMBL/GenBank/DDBJ whole genome shotgun (WGS) entry which is preliminary data.</text>
</comment>
<evidence type="ECO:0000256" key="4">
    <source>
        <dbReference type="ARBA" id="ARBA00022630"/>
    </source>
</evidence>
<feature type="domain" description="FAD-binding" evidence="8">
    <location>
        <begin position="4"/>
        <end position="333"/>
    </location>
</feature>
<comment type="pathway">
    <text evidence="2">Cofactor biosynthesis; ubiquinone biosynthesis.</text>
</comment>
<reference evidence="9" key="1">
    <citation type="submission" date="2019-12" db="EMBL/GenBank/DDBJ databases">
        <title>Comparative genomics gives insights into the taxonomy of the Azoarcus-Aromatoleum group and reveals separate origins of nif in the plant-associated Azoarcus and non-plant-associated Aromatoleum sub-groups.</title>
        <authorList>
            <person name="Lafos M."/>
            <person name="Maluk M."/>
            <person name="Batista M."/>
            <person name="Junghare M."/>
            <person name="Carmona M."/>
            <person name="Faoro H."/>
            <person name="Cruz L.M."/>
            <person name="Battistoni F."/>
            <person name="De Souza E."/>
            <person name="Pedrosa F."/>
            <person name="Chen W.-M."/>
            <person name="Poole P.S."/>
            <person name="Dixon R.A."/>
            <person name="James E.K."/>
        </authorList>
    </citation>
    <scope>NUCLEOTIDE SEQUENCE</scope>
    <source>
        <strain evidence="9">LuFRes1</strain>
    </source>
</reference>
<evidence type="ECO:0000256" key="6">
    <source>
        <dbReference type="ARBA" id="ARBA00023002"/>
    </source>
</evidence>
<organism evidence="9 10">
    <name type="scientific">Aromatoleum anaerobium</name>
    <dbReference type="NCBI Taxonomy" id="182180"/>
    <lineage>
        <taxon>Bacteria</taxon>
        <taxon>Pseudomonadati</taxon>
        <taxon>Pseudomonadota</taxon>
        <taxon>Betaproteobacteria</taxon>
        <taxon>Rhodocyclales</taxon>
        <taxon>Rhodocyclaceae</taxon>
        <taxon>Aromatoleum</taxon>
    </lineage>
</organism>
<dbReference type="InterPro" id="IPR051205">
    <property type="entry name" value="UbiH/COQ6_monooxygenase"/>
</dbReference>
<dbReference type="RefSeq" id="WP_169120820.1">
    <property type="nucleotide sequence ID" value="NZ_WTVG02000040.1"/>
</dbReference>
<dbReference type="PANTHER" id="PTHR43876:SF7">
    <property type="entry name" value="UBIQUINONE BIOSYNTHESIS MONOOXYGENASE COQ6, MITOCHONDRIAL"/>
    <property type="match status" value="1"/>
</dbReference>
<dbReference type="Gene3D" id="3.50.50.60">
    <property type="entry name" value="FAD/NAD(P)-binding domain"/>
    <property type="match status" value="2"/>
</dbReference>
<dbReference type="InterPro" id="IPR002938">
    <property type="entry name" value="FAD-bd"/>
</dbReference>
<keyword evidence="5" id="KW-0274">FAD</keyword>
<evidence type="ECO:0000256" key="5">
    <source>
        <dbReference type="ARBA" id="ARBA00022827"/>
    </source>
</evidence>
<dbReference type="SUPFAM" id="SSF51905">
    <property type="entry name" value="FAD/NAD(P)-binding domain"/>
    <property type="match status" value="1"/>
</dbReference>
<sequence length="387" mass="42193">MDFDLTIVGGGLAGASLAVALRASRLRIAVVETHLPADVPGWDSRIYAVSPENADFLREIGAWQHLDASRINPVHAMSIRGDAGGSLEFSAYESGLRELAWIVESGRLHRELWETMRRQHNVTLLCGISPVSLSQDAASVSVGLSDGKQAHARLLVGADGVNSWVRQQAGIAAVFTPYDEVGVVANFRCERAHRNVAYQWFRPDGTLALLPLPGQMVSMVWSARAEYAQELLDLDADLLCRRVADAAGRELGGFELETPAAGFPLRLMRVDTAVKPRIAVIGDAAHAIHPLSGHGINLGFKDARALANLLNGLPQWRDPGEISLLRSYARQRAEEPFLLQYTTHALNRLFGTANPVLVVLRNVGMNLTDRLPVVRHALVRYAAGGRF</sequence>
<dbReference type="PANTHER" id="PTHR43876">
    <property type="entry name" value="UBIQUINONE BIOSYNTHESIS MONOOXYGENASE COQ6, MITOCHONDRIAL"/>
    <property type="match status" value="1"/>
</dbReference>
<evidence type="ECO:0000259" key="8">
    <source>
        <dbReference type="Pfam" id="PF01494"/>
    </source>
</evidence>
<evidence type="ECO:0000256" key="2">
    <source>
        <dbReference type="ARBA" id="ARBA00004749"/>
    </source>
</evidence>
<dbReference type="InterPro" id="IPR010971">
    <property type="entry name" value="UbiH/COQ6"/>
</dbReference>
<evidence type="ECO:0000313" key="10">
    <source>
        <dbReference type="Proteomes" id="UP000615989"/>
    </source>
</evidence>
<gene>
    <name evidence="9" type="ORF">GO606_21100</name>
</gene>
<dbReference type="PRINTS" id="PR00420">
    <property type="entry name" value="RNGMNOXGNASE"/>
</dbReference>
<evidence type="ECO:0000256" key="1">
    <source>
        <dbReference type="ARBA" id="ARBA00001974"/>
    </source>
</evidence>
<comment type="cofactor">
    <cofactor evidence="1">
        <name>FAD</name>
        <dbReference type="ChEBI" id="CHEBI:57692"/>
    </cofactor>
</comment>
<name>A0ABX1PU26_9RHOO</name>